<dbReference type="EMBL" id="BARW01018897">
    <property type="protein sequence ID" value="GAI89356.1"/>
    <property type="molecule type" value="Genomic_DNA"/>
</dbReference>
<evidence type="ECO:0000313" key="1">
    <source>
        <dbReference type="EMBL" id="GAI89356.1"/>
    </source>
</evidence>
<comment type="caution">
    <text evidence="1">The sequence shown here is derived from an EMBL/GenBank/DDBJ whole genome shotgun (WGS) entry which is preliminary data.</text>
</comment>
<reference evidence="1" key="1">
    <citation type="journal article" date="2014" name="Front. Microbiol.">
        <title>High frequency of phylogenetically diverse reductive dehalogenase-homologous genes in deep subseafloor sedimentary metagenomes.</title>
        <authorList>
            <person name="Kawai M."/>
            <person name="Futagami T."/>
            <person name="Toyoda A."/>
            <person name="Takaki Y."/>
            <person name="Nishi S."/>
            <person name="Hori S."/>
            <person name="Arai W."/>
            <person name="Tsubouchi T."/>
            <person name="Morono Y."/>
            <person name="Uchiyama I."/>
            <person name="Ito T."/>
            <person name="Fujiyama A."/>
            <person name="Inagaki F."/>
            <person name="Takami H."/>
        </authorList>
    </citation>
    <scope>NUCLEOTIDE SEQUENCE</scope>
    <source>
        <strain evidence="1">Expedition CK06-06</strain>
    </source>
</reference>
<sequence>MKNTETGENKGCSDTIERAIAHQRVLNVVDHGWKPTGKKKK</sequence>
<name>X1TDA7_9ZZZZ</name>
<proteinExistence type="predicted"/>
<organism evidence="1">
    <name type="scientific">marine sediment metagenome</name>
    <dbReference type="NCBI Taxonomy" id="412755"/>
    <lineage>
        <taxon>unclassified sequences</taxon>
        <taxon>metagenomes</taxon>
        <taxon>ecological metagenomes</taxon>
    </lineage>
</organism>
<accession>X1TDA7</accession>
<gene>
    <name evidence="1" type="ORF">S12H4_32254</name>
</gene>
<dbReference type="AlphaFoldDB" id="X1TDA7"/>
<protein>
    <submittedName>
        <fullName evidence="1">Uncharacterized protein</fullName>
    </submittedName>
</protein>